<dbReference type="STRING" id="683960.A0A1E3NVB6"/>
<dbReference type="GO" id="GO:0000776">
    <property type="term" value="C:kinetochore"/>
    <property type="evidence" value="ECO:0007669"/>
    <property type="project" value="TreeGrafter"/>
</dbReference>
<feature type="compositionally biased region" description="Polar residues" evidence="4">
    <location>
        <begin position="19"/>
        <end position="28"/>
    </location>
</feature>
<dbReference type="Proteomes" id="UP000094112">
    <property type="component" value="Unassembled WGS sequence"/>
</dbReference>
<dbReference type="PANTHER" id="PTHR10921:SF1">
    <property type="entry name" value="NUCLEAR DISTRIBUTION PROTEIN NUDE HOMOLOG"/>
    <property type="match status" value="1"/>
</dbReference>
<dbReference type="GO" id="GO:0047496">
    <property type="term" value="P:vesicle transport along microtubule"/>
    <property type="evidence" value="ECO:0007669"/>
    <property type="project" value="TreeGrafter"/>
</dbReference>
<dbReference type="PANTHER" id="PTHR10921">
    <property type="entry name" value="NUCLEAR DISTRIBUTION PROTEIN NUDE HOMOLOG 1"/>
    <property type="match status" value="1"/>
</dbReference>
<dbReference type="GO" id="GO:0000132">
    <property type="term" value="P:establishment of mitotic spindle orientation"/>
    <property type="evidence" value="ECO:0007669"/>
    <property type="project" value="TreeGrafter"/>
</dbReference>
<feature type="region of interest" description="Disordered" evidence="4">
    <location>
        <begin position="201"/>
        <end position="226"/>
    </location>
</feature>
<organism evidence="5 6">
    <name type="scientific">Wickerhamomyces anomalus (strain ATCC 58044 / CBS 1984 / NCYC 433 / NRRL Y-366-8)</name>
    <name type="common">Yeast</name>
    <name type="synonym">Hansenula anomala</name>
    <dbReference type="NCBI Taxonomy" id="683960"/>
    <lineage>
        <taxon>Eukaryota</taxon>
        <taxon>Fungi</taxon>
        <taxon>Dikarya</taxon>
        <taxon>Ascomycota</taxon>
        <taxon>Saccharomycotina</taxon>
        <taxon>Saccharomycetes</taxon>
        <taxon>Phaffomycetales</taxon>
        <taxon>Wickerhamomycetaceae</taxon>
        <taxon>Wickerhamomyces</taxon>
    </lineage>
</organism>
<sequence>MASTPETTRIKNLELLADSPQSNTSSPERSYCQVKYKDYESALAAIQQLEAELNEFQTSSYELEKELEKELSALELDNEELKLKNEEITEELKDLKQQKFTTEKELERVRAELDSKIEKLEKDLEAKNSKIVDIEILNDNIEQSERNLNVSYKELEENYYASMEKIILLEQELSDARDQTMKEQLNHQNTKNELAEWKAKATIKPAKSSSNPRPLSQSKMSKSNSIRQLHSMIEQSKGMESRIGNIKASLHSKTFKLNGKSKSSTTTKLSNTTITTSTPMSSQSKPRRKIPLSPSSFKLSSFTAGSFAKMEKIEGSPAKPAKDFNKIFGSELKEK</sequence>
<keyword evidence="6" id="KW-1185">Reference proteome</keyword>
<feature type="region of interest" description="Disordered" evidence="4">
    <location>
        <begin position="1"/>
        <end position="29"/>
    </location>
</feature>
<dbReference type="OrthoDB" id="3981136at2759"/>
<dbReference type="InterPro" id="IPR033494">
    <property type="entry name" value="NUDE"/>
</dbReference>
<feature type="region of interest" description="Disordered" evidence="4">
    <location>
        <begin position="312"/>
        <end position="335"/>
    </location>
</feature>
<dbReference type="GO" id="GO:0005871">
    <property type="term" value="C:kinesin complex"/>
    <property type="evidence" value="ECO:0007669"/>
    <property type="project" value="TreeGrafter"/>
</dbReference>
<feature type="region of interest" description="Disordered" evidence="4">
    <location>
        <begin position="257"/>
        <end position="296"/>
    </location>
</feature>
<reference evidence="5 6" key="1">
    <citation type="journal article" date="2016" name="Proc. Natl. Acad. Sci. U.S.A.">
        <title>Comparative genomics of biotechnologically important yeasts.</title>
        <authorList>
            <person name="Riley R."/>
            <person name="Haridas S."/>
            <person name="Wolfe K.H."/>
            <person name="Lopes M.R."/>
            <person name="Hittinger C.T."/>
            <person name="Goeker M."/>
            <person name="Salamov A.A."/>
            <person name="Wisecaver J.H."/>
            <person name="Long T.M."/>
            <person name="Calvey C.H."/>
            <person name="Aerts A.L."/>
            <person name="Barry K.W."/>
            <person name="Choi C."/>
            <person name="Clum A."/>
            <person name="Coughlan A.Y."/>
            <person name="Deshpande S."/>
            <person name="Douglass A.P."/>
            <person name="Hanson S.J."/>
            <person name="Klenk H.-P."/>
            <person name="LaButti K.M."/>
            <person name="Lapidus A."/>
            <person name="Lindquist E.A."/>
            <person name="Lipzen A.M."/>
            <person name="Meier-Kolthoff J.P."/>
            <person name="Ohm R.A."/>
            <person name="Otillar R.P."/>
            <person name="Pangilinan J.L."/>
            <person name="Peng Y."/>
            <person name="Rokas A."/>
            <person name="Rosa C.A."/>
            <person name="Scheuner C."/>
            <person name="Sibirny A.A."/>
            <person name="Slot J.C."/>
            <person name="Stielow J.B."/>
            <person name="Sun H."/>
            <person name="Kurtzman C.P."/>
            <person name="Blackwell M."/>
            <person name="Grigoriev I.V."/>
            <person name="Jeffries T.W."/>
        </authorList>
    </citation>
    <scope>NUCLEOTIDE SEQUENCE [LARGE SCALE GENOMIC DNA]</scope>
    <source>
        <strain evidence="6">ATCC 58044 / CBS 1984 / NCYC 433 / NRRL Y-366-8</strain>
    </source>
</reference>
<dbReference type="AlphaFoldDB" id="A0A1E3NVB6"/>
<dbReference type="RefSeq" id="XP_019036346.1">
    <property type="nucleotide sequence ID" value="XM_019185987.1"/>
</dbReference>
<dbReference type="Gene3D" id="6.10.250.1080">
    <property type="match status" value="1"/>
</dbReference>
<dbReference type="GO" id="GO:0051642">
    <property type="term" value="P:centrosome localization"/>
    <property type="evidence" value="ECO:0007669"/>
    <property type="project" value="TreeGrafter"/>
</dbReference>
<feature type="coiled-coil region" evidence="3">
    <location>
        <begin position="39"/>
        <end position="172"/>
    </location>
</feature>
<dbReference type="GO" id="GO:0007020">
    <property type="term" value="P:microtubule nucleation"/>
    <property type="evidence" value="ECO:0007669"/>
    <property type="project" value="TreeGrafter"/>
</dbReference>
<evidence type="ECO:0000256" key="2">
    <source>
        <dbReference type="ARBA" id="ARBA00023054"/>
    </source>
</evidence>
<evidence type="ECO:0000256" key="4">
    <source>
        <dbReference type="SAM" id="MobiDB-lite"/>
    </source>
</evidence>
<gene>
    <name evidence="5" type="ORF">WICANDRAFT_86058</name>
</gene>
<feature type="compositionally biased region" description="Low complexity" evidence="4">
    <location>
        <begin position="260"/>
        <end position="284"/>
    </location>
</feature>
<dbReference type="GeneID" id="30203233"/>
<evidence type="ECO:0000256" key="3">
    <source>
        <dbReference type="SAM" id="Coils"/>
    </source>
</evidence>
<evidence type="ECO:0008006" key="7">
    <source>
        <dbReference type="Google" id="ProtNLM"/>
    </source>
</evidence>
<accession>A0A1E3NVB6</accession>
<comment type="similarity">
    <text evidence="1">Belongs to the nudE family.</text>
</comment>
<name>A0A1E3NVB6_WICAA</name>
<protein>
    <recommendedName>
        <fullName evidence="7">NUDE domain-containing protein</fullName>
    </recommendedName>
</protein>
<feature type="compositionally biased region" description="Polar residues" evidence="4">
    <location>
        <begin position="207"/>
        <end position="226"/>
    </location>
</feature>
<evidence type="ECO:0000256" key="1">
    <source>
        <dbReference type="ARBA" id="ARBA00007429"/>
    </source>
</evidence>
<dbReference type="GO" id="GO:0007059">
    <property type="term" value="P:chromosome segregation"/>
    <property type="evidence" value="ECO:0007669"/>
    <property type="project" value="TreeGrafter"/>
</dbReference>
<keyword evidence="2 3" id="KW-0175">Coiled coil</keyword>
<dbReference type="EMBL" id="KV454214">
    <property type="protein sequence ID" value="ODQ57139.1"/>
    <property type="molecule type" value="Genomic_DNA"/>
</dbReference>
<evidence type="ECO:0000313" key="5">
    <source>
        <dbReference type="EMBL" id="ODQ57139.1"/>
    </source>
</evidence>
<dbReference type="GO" id="GO:0008017">
    <property type="term" value="F:microtubule binding"/>
    <property type="evidence" value="ECO:0007669"/>
    <property type="project" value="InterPro"/>
</dbReference>
<proteinExistence type="inferred from homology"/>
<evidence type="ECO:0000313" key="6">
    <source>
        <dbReference type="Proteomes" id="UP000094112"/>
    </source>
</evidence>